<proteinExistence type="predicted"/>
<accession>A0A0F9LEM9</accession>
<gene>
    <name evidence="1" type="ORF">LCGC14_1519550</name>
</gene>
<reference evidence="1" key="1">
    <citation type="journal article" date="2015" name="Nature">
        <title>Complex archaea that bridge the gap between prokaryotes and eukaryotes.</title>
        <authorList>
            <person name="Spang A."/>
            <person name="Saw J.H."/>
            <person name="Jorgensen S.L."/>
            <person name="Zaremba-Niedzwiedzka K."/>
            <person name="Martijn J."/>
            <person name="Lind A.E."/>
            <person name="van Eijk R."/>
            <person name="Schleper C."/>
            <person name="Guy L."/>
            <person name="Ettema T.J."/>
        </authorList>
    </citation>
    <scope>NUCLEOTIDE SEQUENCE</scope>
</reference>
<organism evidence="1">
    <name type="scientific">marine sediment metagenome</name>
    <dbReference type="NCBI Taxonomy" id="412755"/>
    <lineage>
        <taxon>unclassified sequences</taxon>
        <taxon>metagenomes</taxon>
        <taxon>ecological metagenomes</taxon>
    </lineage>
</organism>
<comment type="caution">
    <text evidence="1">The sequence shown here is derived from an EMBL/GenBank/DDBJ whole genome shotgun (WGS) entry which is preliminary data.</text>
</comment>
<sequence>MRTNLLFEDAEDHLDWIDFSFIFEAKNEYLLSKSIQNFEKCHPYLTLVSVECLDKWISVLGEPLFTDEKQLYRELFYRFKRYKQIRYYQQDKPLLEWLNSINELETNKITNRLLEIIKLLKI</sequence>
<protein>
    <submittedName>
        <fullName evidence="1">Uncharacterized protein</fullName>
    </submittedName>
</protein>
<dbReference type="AlphaFoldDB" id="A0A0F9LEM9"/>
<name>A0A0F9LEM9_9ZZZZ</name>
<dbReference type="EMBL" id="LAZR01011251">
    <property type="protein sequence ID" value="KKM62650.1"/>
    <property type="molecule type" value="Genomic_DNA"/>
</dbReference>
<evidence type="ECO:0000313" key="1">
    <source>
        <dbReference type="EMBL" id="KKM62650.1"/>
    </source>
</evidence>